<evidence type="ECO:0000256" key="6">
    <source>
        <dbReference type="ARBA" id="ARBA00022840"/>
    </source>
</evidence>
<dbReference type="PRINTS" id="PR00097">
    <property type="entry name" value="ANTSNTHASEII"/>
</dbReference>
<dbReference type="InterPro" id="IPR050472">
    <property type="entry name" value="Anth_synth/Amidotransfase"/>
</dbReference>
<keyword evidence="6" id="KW-0067">ATP-binding</keyword>
<name>R7TZ13_CAPTE</name>
<gene>
    <name evidence="14" type="ORF">CAPTEDRAFT_109465</name>
</gene>
<dbReference type="Pfam" id="PF00117">
    <property type="entry name" value="GATase"/>
    <property type="match status" value="1"/>
</dbReference>
<dbReference type="SMART" id="SM01097">
    <property type="entry name" value="CPSase_sm_chain"/>
    <property type="match status" value="1"/>
</dbReference>
<dbReference type="PROSITE" id="PS51273">
    <property type="entry name" value="GATASE_TYPE_1"/>
    <property type="match status" value="1"/>
</dbReference>
<feature type="non-terminal residue" evidence="14">
    <location>
        <position position="1"/>
    </location>
</feature>
<dbReference type="OMA" id="AESEWIF"/>
<dbReference type="NCBIfam" id="TIGR01368">
    <property type="entry name" value="CPSaseIIsmall"/>
    <property type="match status" value="1"/>
</dbReference>
<evidence type="ECO:0000259" key="13">
    <source>
        <dbReference type="SMART" id="SM01097"/>
    </source>
</evidence>
<dbReference type="EnsemblMetazoa" id="CapteT109465">
    <property type="protein sequence ID" value="CapteP109465"/>
    <property type="gene ID" value="CapteG109465"/>
</dbReference>
<dbReference type="Gene3D" id="3.50.30.20">
    <property type="entry name" value="Carbamoyl-phosphate synthase small subunit, N-terminal domain"/>
    <property type="match status" value="1"/>
</dbReference>
<dbReference type="InterPro" id="IPR006274">
    <property type="entry name" value="CarbamoylP_synth_ssu"/>
</dbReference>
<reference evidence="14 16" key="2">
    <citation type="journal article" date="2013" name="Nature">
        <title>Insights into bilaterian evolution from three spiralian genomes.</title>
        <authorList>
            <person name="Simakov O."/>
            <person name="Marletaz F."/>
            <person name="Cho S.J."/>
            <person name="Edsinger-Gonzales E."/>
            <person name="Havlak P."/>
            <person name="Hellsten U."/>
            <person name="Kuo D.H."/>
            <person name="Larsson T."/>
            <person name="Lv J."/>
            <person name="Arendt D."/>
            <person name="Savage R."/>
            <person name="Osoegawa K."/>
            <person name="de Jong P."/>
            <person name="Grimwood J."/>
            <person name="Chapman J.A."/>
            <person name="Shapiro H."/>
            <person name="Aerts A."/>
            <person name="Otillar R.P."/>
            <person name="Terry A.Y."/>
            <person name="Boore J.L."/>
            <person name="Grigoriev I.V."/>
            <person name="Lindberg D.R."/>
            <person name="Seaver E.C."/>
            <person name="Weisblat D.A."/>
            <person name="Putnam N.H."/>
            <person name="Rokhsar D.S."/>
        </authorList>
    </citation>
    <scope>NUCLEOTIDE SEQUENCE</scope>
    <source>
        <strain evidence="14 16">I ESC-2004</strain>
    </source>
</reference>
<keyword evidence="5" id="KW-0547">Nucleotide-binding</keyword>
<keyword evidence="16" id="KW-1185">Reference proteome</keyword>
<organism evidence="14">
    <name type="scientific">Capitella teleta</name>
    <name type="common">Polychaete worm</name>
    <dbReference type="NCBI Taxonomy" id="283909"/>
    <lineage>
        <taxon>Eukaryota</taxon>
        <taxon>Metazoa</taxon>
        <taxon>Spiralia</taxon>
        <taxon>Lophotrochozoa</taxon>
        <taxon>Annelida</taxon>
        <taxon>Polychaeta</taxon>
        <taxon>Sedentaria</taxon>
        <taxon>Scolecida</taxon>
        <taxon>Capitellidae</taxon>
        <taxon>Capitella</taxon>
    </lineage>
</organism>
<dbReference type="Gene3D" id="3.40.50.880">
    <property type="match status" value="1"/>
</dbReference>
<keyword evidence="7" id="KW-0315">Glutamine amidotransferase</keyword>
<keyword evidence="4" id="KW-0436">Ligase</keyword>
<dbReference type="PRINTS" id="PR00099">
    <property type="entry name" value="CPSGATASE"/>
</dbReference>
<evidence type="ECO:0000256" key="12">
    <source>
        <dbReference type="ARBA" id="ARBA00049285"/>
    </source>
</evidence>
<dbReference type="InterPro" id="IPR029062">
    <property type="entry name" value="Class_I_gatase-like"/>
</dbReference>
<accession>R7TZ13</accession>
<evidence type="ECO:0000313" key="15">
    <source>
        <dbReference type="EnsemblMetazoa" id="CapteP109465"/>
    </source>
</evidence>
<evidence type="ECO:0000256" key="5">
    <source>
        <dbReference type="ARBA" id="ARBA00022741"/>
    </source>
</evidence>
<evidence type="ECO:0000256" key="11">
    <source>
        <dbReference type="ARBA" id="ARBA00048816"/>
    </source>
</evidence>
<reference evidence="16" key="1">
    <citation type="submission" date="2012-12" db="EMBL/GenBank/DDBJ databases">
        <authorList>
            <person name="Hellsten U."/>
            <person name="Grimwood J."/>
            <person name="Chapman J.A."/>
            <person name="Shapiro H."/>
            <person name="Aerts A."/>
            <person name="Otillar R.P."/>
            <person name="Terry A.Y."/>
            <person name="Boore J.L."/>
            <person name="Simakov O."/>
            <person name="Marletaz F."/>
            <person name="Cho S.-J."/>
            <person name="Edsinger-Gonzales E."/>
            <person name="Havlak P."/>
            <person name="Kuo D.-H."/>
            <person name="Larsson T."/>
            <person name="Lv J."/>
            <person name="Arendt D."/>
            <person name="Savage R."/>
            <person name="Osoegawa K."/>
            <person name="de Jong P."/>
            <person name="Lindberg D.R."/>
            <person name="Seaver E.C."/>
            <person name="Weisblat D.A."/>
            <person name="Putnam N.H."/>
            <person name="Grigoriev I.V."/>
            <person name="Rokhsar D.S."/>
        </authorList>
    </citation>
    <scope>NUCLEOTIDE SEQUENCE</scope>
    <source>
        <strain evidence="16">I ESC-2004</strain>
    </source>
</reference>
<dbReference type="Proteomes" id="UP000014760">
    <property type="component" value="Unassembled WGS sequence"/>
</dbReference>
<evidence type="ECO:0000256" key="3">
    <source>
        <dbReference type="ARBA" id="ARBA00012738"/>
    </source>
</evidence>
<dbReference type="NCBIfam" id="NF009475">
    <property type="entry name" value="PRK12838.1"/>
    <property type="match status" value="1"/>
</dbReference>
<dbReference type="Pfam" id="PF00988">
    <property type="entry name" value="CPSase_sm_chain"/>
    <property type="match status" value="1"/>
</dbReference>
<dbReference type="GO" id="GO:0005524">
    <property type="term" value="F:ATP binding"/>
    <property type="evidence" value="ECO:0007669"/>
    <property type="project" value="UniProtKB-KW"/>
</dbReference>
<dbReference type="InterPro" id="IPR002474">
    <property type="entry name" value="CarbamoylP_synth_ssu_N"/>
</dbReference>
<dbReference type="SUPFAM" id="SSF52317">
    <property type="entry name" value="Class I glutamine amidotransferase-like"/>
    <property type="match status" value="1"/>
</dbReference>
<dbReference type="GO" id="GO:0006541">
    <property type="term" value="P:glutamine metabolic process"/>
    <property type="evidence" value="ECO:0007669"/>
    <property type="project" value="InterPro"/>
</dbReference>
<feature type="domain" description="Carbamoyl-phosphate synthase small subunit N-terminal" evidence="13">
    <location>
        <begin position="1"/>
        <end position="57"/>
    </location>
</feature>
<evidence type="ECO:0000256" key="9">
    <source>
        <dbReference type="ARBA" id="ARBA00044168"/>
    </source>
</evidence>
<evidence type="ECO:0000256" key="8">
    <source>
        <dbReference type="ARBA" id="ARBA00044031"/>
    </source>
</evidence>
<comment type="catalytic activity">
    <reaction evidence="11">
        <text>hydrogencarbonate + L-glutamine + 2 ATP + H2O = carbamoyl phosphate + L-glutamate + 2 ADP + phosphate + 2 H(+)</text>
        <dbReference type="Rhea" id="RHEA:18633"/>
        <dbReference type="ChEBI" id="CHEBI:15377"/>
        <dbReference type="ChEBI" id="CHEBI:15378"/>
        <dbReference type="ChEBI" id="CHEBI:17544"/>
        <dbReference type="ChEBI" id="CHEBI:29985"/>
        <dbReference type="ChEBI" id="CHEBI:30616"/>
        <dbReference type="ChEBI" id="CHEBI:43474"/>
        <dbReference type="ChEBI" id="CHEBI:58228"/>
        <dbReference type="ChEBI" id="CHEBI:58359"/>
        <dbReference type="ChEBI" id="CHEBI:456216"/>
        <dbReference type="EC" id="6.3.5.5"/>
    </reaction>
</comment>
<comment type="similarity">
    <text evidence="2">Belongs to the CarA family.</text>
</comment>
<evidence type="ECO:0000313" key="16">
    <source>
        <dbReference type="Proteomes" id="UP000014760"/>
    </source>
</evidence>
<protein>
    <recommendedName>
        <fullName evidence="9">Carbamoyl phosphate synthase arginine-specific small chain</fullName>
        <ecNumber evidence="3">6.3.5.5</ecNumber>
    </recommendedName>
    <alternativeName>
        <fullName evidence="10">Arginine-specific carbamoyl phosphate synthetase, glutamine chain</fullName>
    </alternativeName>
</protein>
<dbReference type="OrthoDB" id="434at2759"/>
<dbReference type="HOGENOM" id="CLU_035901_2_2_1"/>
<evidence type="ECO:0000313" key="14">
    <source>
        <dbReference type="EMBL" id="ELT98989.1"/>
    </source>
</evidence>
<sequence length="312" mass="34060">AVGAVICQPITSPSSWRSTESFTDWAKSKGLILVSGVDTRALTQKIRDGGMINAMIAHNPDGDFDRASLRKQAADLPAMLGQDLASTVTREKQESWKKGLWQWGDKPTKTGKRFHVVALDFGAKTNILRHLAEQDCRVTVVPMTTSVDEILSLKPDGIFLSNGPGDPEATGKKVLGTLKALIAANLPIFGICLGHQLLALALGGKTQKMHQGHHGANHPVHDLQRDIVEITSMNHGFSVDFASLPASVEETHRSLFDDSNCGLKVSDKPIFSVQYHPEASPGPHDSGYLFVRFRELMENHKREELGKEAETA</sequence>
<evidence type="ECO:0000256" key="2">
    <source>
        <dbReference type="ARBA" id="ARBA00007800"/>
    </source>
</evidence>
<evidence type="ECO:0000256" key="10">
    <source>
        <dbReference type="ARBA" id="ARBA00044340"/>
    </source>
</evidence>
<dbReference type="InterPro" id="IPR017926">
    <property type="entry name" value="GATASE"/>
</dbReference>
<dbReference type="InterPro" id="IPR035686">
    <property type="entry name" value="CPSase_GATase1"/>
</dbReference>
<evidence type="ECO:0000256" key="4">
    <source>
        <dbReference type="ARBA" id="ARBA00022598"/>
    </source>
</evidence>
<dbReference type="GO" id="GO:0006207">
    <property type="term" value="P:'de novo' pyrimidine nucleobase biosynthetic process"/>
    <property type="evidence" value="ECO:0007669"/>
    <property type="project" value="InterPro"/>
</dbReference>
<comment type="catalytic activity">
    <reaction evidence="12">
        <text>L-glutamine + H2O = L-glutamate + NH4(+)</text>
        <dbReference type="Rhea" id="RHEA:15889"/>
        <dbReference type="ChEBI" id="CHEBI:15377"/>
        <dbReference type="ChEBI" id="CHEBI:28938"/>
        <dbReference type="ChEBI" id="CHEBI:29985"/>
        <dbReference type="ChEBI" id="CHEBI:58359"/>
    </reaction>
</comment>
<dbReference type="InterPro" id="IPR036480">
    <property type="entry name" value="CarbP_synth_ssu_N_sf"/>
</dbReference>
<dbReference type="PRINTS" id="PR00096">
    <property type="entry name" value="GATASE"/>
</dbReference>
<comment type="pathway">
    <text evidence="1">Amino-acid biosynthesis; L-arginine biosynthesis; carbamoyl phosphate from bicarbonate: step 1/1.</text>
</comment>
<dbReference type="SUPFAM" id="SSF52021">
    <property type="entry name" value="Carbamoyl phosphate synthetase, small subunit N-terminal domain"/>
    <property type="match status" value="1"/>
</dbReference>
<reference evidence="15" key="3">
    <citation type="submission" date="2015-06" db="UniProtKB">
        <authorList>
            <consortium name="EnsemblMetazoa"/>
        </authorList>
    </citation>
    <scope>IDENTIFICATION</scope>
</reference>
<dbReference type="CDD" id="cd01744">
    <property type="entry name" value="GATase1_CPSase"/>
    <property type="match status" value="1"/>
</dbReference>
<dbReference type="PANTHER" id="PTHR43418:SF7">
    <property type="entry name" value="CARBAMOYL-PHOSPHATE SYNTHASE SMALL CHAIN"/>
    <property type="match status" value="1"/>
</dbReference>
<dbReference type="EMBL" id="AMQN01048577">
    <property type="status" value="NOT_ANNOTATED_CDS"/>
    <property type="molecule type" value="Genomic_DNA"/>
</dbReference>
<evidence type="ECO:0000256" key="7">
    <source>
        <dbReference type="ARBA" id="ARBA00022962"/>
    </source>
</evidence>
<dbReference type="AlphaFoldDB" id="R7TZ13"/>
<comment type="subunit">
    <text evidence="8">Heterodimer composed of 2 chains; the small (or glutamine) chain promotes the hydrolysis of glutamine to ammonia, which is used by the large (or ammonia) chain to synthesize carbamoyl phosphate.</text>
</comment>
<dbReference type="PANTHER" id="PTHR43418">
    <property type="entry name" value="MULTIFUNCTIONAL TRYPTOPHAN BIOSYNTHESIS PROTEIN-RELATED"/>
    <property type="match status" value="1"/>
</dbReference>
<dbReference type="EMBL" id="KB307355">
    <property type="protein sequence ID" value="ELT98989.1"/>
    <property type="molecule type" value="Genomic_DNA"/>
</dbReference>
<dbReference type="STRING" id="283909.R7TZ13"/>
<proteinExistence type="inferred from homology"/>
<dbReference type="GO" id="GO:0004088">
    <property type="term" value="F:carbamoyl-phosphate synthase (glutamine-hydrolyzing) activity"/>
    <property type="evidence" value="ECO:0007669"/>
    <property type="project" value="UniProtKB-EC"/>
</dbReference>
<evidence type="ECO:0000256" key="1">
    <source>
        <dbReference type="ARBA" id="ARBA00005077"/>
    </source>
</evidence>
<dbReference type="EC" id="6.3.5.5" evidence="3"/>